<dbReference type="InterPro" id="IPR036628">
    <property type="entry name" value="Clp_N_dom_sf"/>
</dbReference>
<dbReference type="PANTHER" id="PTHR11638:SF18">
    <property type="entry name" value="HEAT SHOCK PROTEIN 104"/>
    <property type="match status" value="1"/>
</dbReference>
<dbReference type="Gene3D" id="3.40.50.300">
    <property type="entry name" value="P-loop containing nucleotide triphosphate hydrolases"/>
    <property type="match status" value="1"/>
</dbReference>
<keyword evidence="2" id="KW-0067">ATP-binding</keyword>
<dbReference type="SUPFAM" id="SSF52540">
    <property type="entry name" value="P-loop containing nucleoside triphosphate hydrolases"/>
    <property type="match status" value="1"/>
</dbReference>
<dbReference type="Proteomes" id="UP000631114">
    <property type="component" value="Unassembled WGS sequence"/>
</dbReference>
<dbReference type="GO" id="GO:0005524">
    <property type="term" value="F:ATP binding"/>
    <property type="evidence" value="ECO:0007669"/>
    <property type="project" value="UniProtKB-KW"/>
</dbReference>
<keyword evidence="1" id="KW-0547">Nucleotide-binding</keyword>
<proteinExistence type="predicted"/>
<dbReference type="GO" id="GO:0005737">
    <property type="term" value="C:cytoplasm"/>
    <property type="evidence" value="ECO:0007669"/>
    <property type="project" value="TreeGrafter"/>
</dbReference>
<protein>
    <submittedName>
        <fullName evidence="3">Uncharacterized protein</fullName>
    </submittedName>
</protein>
<dbReference type="OrthoDB" id="908794at2759"/>
<evidence type="ECO:0000313" key="4">
    <source>
        <dbReference type="Proteomes" id="UP000631114"/>
    </source>
</evidence>
<name>A0A835IKD7_9MAGN</name>
<dbReference type="GO" id="GO:0016887">
    <property type="term" value="F:ATP hydrolysis activity"/>
    <property type="evidence" value="ECO:0007669"/>
    <property type="project" value="TreeGrafter"/>
</dbReference>
<keyword evidence="4" id="KW-1185">Reference proteome</keyword>
<accession>A0A835IKD7</accession>
<comment type="caution">
    <text evidence="3">The sequence shown here is derived from an EMBL/GenBank/DDBJ whole genome shotgun (WGS) entry which is preliminary data.</text>
</comment>
<dbReference type="Gene3D" id="1.10.1780.10">
    <property type="entry name" value="Clp, N-terminal domain"/>
    <property type="match status" value="1"/>
</dbReference>
<sequence>MRQRWWSIIANTMCSKVNTRKSKQWSPTNRSYPSSPLFNKDDILYQAVSSVGGGDESAKSLILGLLEDSQVGDVLKEAGVRGTRVKTEVEKLRGKEGTKGSSASGDYNFQALKNYGRDLVEQAVELNPVIGRDEEIRRVVRILSMRTKNNPVLIGEPGVGKIAVVGGLA</sequence>
<dbReference type="AlphaFoldDB" id="A0A835IKD7"/>
<evidence type="ECO:0000256" key="2">
    <source>
        <dbReference type="ARBA" id="ARBA00022840"/>
    </source>
</evidence>
<dbReference type="InterPro" id="IPR050130">
    <property type="entry name" value="ClpA_ClpB"/>
</dbReference>
<evidence type="ECO:0000313" key="3">
    <source>
        <dbReference type="EMBL" id="KAF9618168.1"/>
    </source>
</evidence>
<dbReference type="PANTHER" id="PTHR11638">
    <property type="entry name" value="ATP-DEPENDENT CLP PROTEASE"/>
    <property type="match status" value="1"/>
</dbReference>
<dbReference type="EMBL" id="JADFTS010000002">
    <property type="protein sequence ID" value="KAF9618168.1"/>
    <property type="molecule type" value="Genomic_DNA"/>
</dbReference>
<gene>
    <name evidence="3" type="ORF">IFM89_000571</name>
</gene>
<evidence type="ECO:0000256" key="1">
    <source>
        <dbReference type="ARBA" id="ARBA00022741"/>
    </source>
</evidence>
<organism evidence="3 4">
    <name type="scientific">Coptis chinensis</name>
    <dbReference type="NCBI Taxonomy" id="261450"/>
    <lineage>
        <taxon>Eukaryota</taxon>
        <taxon>Viridiplantae</taxon>
        <taxon>Streptophyta</taxon>
        <taxon>Embryophyta</taxon>
        <taxon>Tracheophyta</taxon>
        <taxon>Spermatophyta</taxon>
        <taxon>Magnoliopsida</taxon>
        <taxon>Ranunculales</taxon>
        <taxon>Ranunculaceae</taxon>
        <taxon>Coptidoideae</taxon>
        <taxon>Coptis</taxon>
    </lineage>
</organism>
<reference evidence="3 4" key="1">
    <citation type="submission" date="2020-10" db="EMBL/GenBank/DDBJ databases">
        <title>The Coptis chinensis genome and diversification of protoberbering-type alkaloids.</title>
        <authorList>
            <person name="Wang B."/>
            <person name="Shu S."/>
            <person name="Song C."/>
            <person name="Liu Y."/>
        </authorList>
    </citation>
    <scope>NUCLEOTIDE SEQUENCE [LARGE SCALE GENOMIC DNA]</scope>
    <source>
        <strain evidence="3">HL-2020</strain>
        <tissue evidence="3">Leaf</tissue>
    </source>
</reference>
<dbReference type="InterPro" id="IPR027417">
    <property type="entry name" value="P-loop_NTPase"/>
</dbReference>
<dbReference type="GO" id="GO:0034605">
    <property type="term" value="P:cellular response to heat"/>
    <property type="evidence" value="ECO:0007669"/>
    <property type="project" value="TreeGrafter"/>
</dbReference>